<name>A0A6J4CYS4_9HELI</name>
<dbReference type="GO" id="GO:0015450">
    <property type="term" value="F:protein-transporting ATPase activity"/>
    <property type="evidence" value="ECO:0007669"/>
    <property type="project" value="InterPro"/>
</dbReference>
<dbReference type="InterPro" id="IPR048634">
    <property type="entry name" value="SecD_SecF_C"/>
</dbReference>
<dbReference type="GeneID" id="56929175"/>
<dbReference type="GO" id="GO:0005886">
    <property type="term" value="C:plasma membrane"/>
    <property type="evidence" value="ECO:0007669"/>
    <property type="project" value="UniProtKB-SubCell"/>
</dbReference>
<dbReference type="Pfam" id="PF07549">
    <property type="entry name" value="Sec_GG"/>
    <property type="match status" value="1"/>
</dbReference>
<keyword evidence="8 9" id="KW-0472">Membrane</keyword>
<keyword evidence="2 9" id="KW-0813">Transport</keyword>
<keyword evidence="14" id="KW-1185">Reference proteome</keyword>
<dbReference type="NCBIfam" id="TIGR00916">
    <property type="entry name" value="2A0604s01"/>
    <property type="match status" value="1"/>
</dbReference>
<protein>
    <recommendedName>
        <fullName evidence="9">Protein-export membrane protein SecF</fullName>
    </recommendedName>
</protein>
<keyword evidence="6 9" id="KW-1133">Transmembrane helix</keyword>
<evidence type="ECO:0000256" key="4">
    <source>
        <dbReference type="ARBA" id="ARBA00022692"/>
    </source>
</evidence>
<feature type="transmembrane region" description="Helical" evidence="9">
    <location>
        <begin position="188"/>
        <end position="207"/>
    </location>
</feature>
<feature type="transmembrane region" description="Helical" evidence="9">
    <location>
        <begin position="266"/>
        <end position="292"/>
    </location>
</feature>
<dbReference type="Proteomes" id="UP000317935">
    <property type="component" value="Chromosome"/>
</dbReference>
<dbReference type="Pfam" id="PF02355">
    <property type="entry name" value="SecD_SecF_C"/>
    <property type="match status" value="1"/>
</dbReference>
<dbReference type="PANTHER" id="PTHR30081:SF8">
    <property type="entry name" value="PROTEIN TRANSLOCASE SUBUNIT SECF"/>
    <property type="match status" value="1"/>
</dbReference>
<reference evidence="11 14" key="2">
    <citation type="submission" date="2020-04" db="EMBL/GenBank/DDBJ databases">
        <title>Genomic analysis of gastric non-Helicobacter pylori Helicobacters isolated in Japan.</title>
        <authorList>
            <person name="Suzuki M."/>
            <person name="Rimbara E."/>
        </authorList>
    </citation>
    <scope>NUCLEOTIDE SEQUENCE [LARGE SCALE GENOMIC DNA]</scope>
    <source>
        <strain evidence="11 14">NHP19-0020</strain>
    </source>
</reference>
<dbReference type="GO" id="GO:0006605">
    <property type="term" value="P:protein targeting"/>
    <property type="evidence" value="ECO:0007669"/>
    <property type="project" value="UniProtKB-UniRule"/>
</dbReference>
<proteinExistence type="inferred from homology"/>
<gene>
    <name evidence="9 12" type="primary">secF</name>
    <name evidence="11" type="ORF">NHP190020_09910</name>
    <name evidence="12" type="ORF">SNTW_04880</name>
</gene>
<feature type="domain" description="Protein export membrane protein SecD/SecF C-terminal" evidence="10">
    <location>
        <begin position="109"/>
        <end position="289"/>
    </location>
</feature>
<evidence type="ECO:0000256" key="8">
    <source>
        <dbReference type="ARBA" id="ARBA00023136"/>
    </source>
</evidence>
<dbReference type="PRINTS" id="PR01755">
    <property type="entry name" value="SECFTRNLCASE"/>
</dbReference>
<evidence type="ECO:0000313" key="14">
    <source>
        <dbReference type="Proteomes" id="UP000509742"/>
    </source>
</evidence>
<dbReference type="HAMAP" id="MF_01464_B">
    <property type="entry name" value="SecF_B"/>
    <property type="match status" value="1"/>
</dbReference>
<dbReference type="InterPro" id="IPR055344">
    <property type="entry name" value="SecD_SecF_C_bact"/>
</dbReference>
<dbReference type="OrthoDB" id="9774769at2"/>
<evidence type="ECO:0000256" key="6">
    <source>
        <dbReference type="ARBA" id="ARBA00022989"/>
    </source>
</evidence>
<dbReference type="GO" id="GO:0065002">
    <property type="term" value="P:intracellular protein transmembrane transport"/>
    <property type="evidence" value="ECO:0007669"/>
    <property type="project" value="UniProtKB-UniRule"/>
</dbReference>
<feature type="transmembrane region" description="Helical" evidence="9">
    <location>
        <begin position="135"/>
        <end position="152"/>
    </location>
</feature>
<keyword evidence="5 9" id="KW-0653">Protein transport</keyword>
<dbReference type="GO" id="GO:0043952">
    <property type="term" value="P:protein transport by the Sec complex"/>
    <property type="evidence" value="ECO:0007669"/>
    <property type="project" value="UniProtKB-UniRule"/>
</dbReference>
<dbReference type="SUPFAM" id="SSF82866">
    <property type="entry name" value="Multidrug efflux transporter AcrB transmembrane domain"/>
    <property type="match status" value="1"/>
</dbReference>
<evidence type="ECO:0000256" key="9">
    <source>
        <dbReference type="HAMAP-Rule" id="MF_01464"/>
    </source>
</evidence>
<comment type="subunit">
    <text evidence="9">Forms a complex with SecD. Part of the essential Sec protein translocation apparatus which comprises SecA, SecYEG and auxiliary proteins SecDF. Other proteins may also be involved.</text>
</comment>
<keyword evidence="7 9" id="KW-0811">Translocation</keyword>
<keyword evidence="3 9" id="KW-1003">Cell membrane</keyword>
<dbReference type="EMBL" id="AP019774">
    <property type="protein sequence ID" value="BCD69843.1"/>
    <property type="molecule type" value="Genomic_DNA"/>
</dbReference>
<comment type="subcellular location">
    <subcellularLocation>
        <location evidence="1 9">Cell membrane</location>
        <topology evidence="1 9">Multi-pass membrane protein</topology>
    </subcellularLocation>
</comment>
<reference evidence="12 13" key="1">
    <citation type="submission" date="2019-06" db="EMBL/GenBank/DDBJ databases">
        <title>Complete genome sequence of Helicobacter suis SNTW101c.</title>
        <authorList>
            <person name="Rimbara E."/>
            <person name="Suzuki M."/>
            <person name="Matsui H."/>
            <person name="Nakamura M."/>
            <person name="Mori S."/>
            <person name="Shibayama K."/>
        </authorList>
    </citation>
    <scope>NUCLEOTIDE SEQUENCE [LARGE SCALE GENOMIC DNA]</scope>
    <source>
        <strain evidence="12 13">SNTW101c</strain>
    </source>
</reference>
<evidence type="ECO:0000256" key="2">
    <source>
        <dbReference type="ARBA" id="ARBA00022448"/>
    </source>
</evidence>
<evidence type="ECO:0000256" key="7">
    <source>
        <dbReference type="ARBA" id="ARBA00023010"/>
    </source>
</evidence>
<evidence type="ECO:0000256" key="1">
    <source>
        <dbReference type="ARBA" id="ARBA00004651"/>
    </source>
</evidence>
<dbReference type="RefSeq" id="WP_006564545.1">
    <property type="nucleotide sequence ID" value="NZ_AP019774.1"/>
</dbReference>
<dbReference type="InterPro" id="IPR022813">
    <property type="entry name" value="SecD/SecF_arch_bac"/>
</dbReference>
<dbReference type="Gene3D" id="1.20.1640.10">
    <property type="entry name" value="Multidrug efflux transporter AcrB transmembrane domain"/>
    <property type="match status" value="1"/>
</dbReference>
<dbReference type="PANTHER" id="PTHR30081">
    <property type="entry name" value="PROTEIN-EXPORT MEMBRANE PROTEIN SEC"/>
    <property type="match status" value="1"/>
</dbReference>
<comment type="function">
    <text evidence="9">Part of the Sec protein translocase complex. Interacts with the SecYEG preprotein conducting channel. SecDF uses the proton motive force (PMF) to complete protein translocation after the ATP-dependent function of SecA.</text>
</comment>
<dbReference type="Proteomes" id="UP000509742">
    <property type="component" value="Chromosome"/>
</dbReference>
<dbReference type="InterPro" id="IPR022645">
    <property type="entry name" value="SecD/SecF_bac"/>
</dbReference>
<sequence>MELFKRVRILNFMEYSKWGLGASCVVLLLCLALIIFKGFNLGVDFAGGSVAQVRFEKKAPLAQIREVFAKAHLNGVQVSAFGSDQEVVIKIPVGKQEIKDLGSQITEILAPLGKFEIRKLDSVGPKVGDELKQRGILSLVLAIVAMMLYVSFRYEWRFALASILALVHDSLITATSAIVFNIDLNLEVIAAVLTLIGYSINDTIIIFDRIREKMLAGRSNDLNFVINEAISSTLTRTLLTSLTVFFVLLVLYLFGSRILIGFSLPMLIGTVVGTYSSIFLAPRIAVLLGFDLAKYHDNELKKAKRKQEKERLRRLYEHGRV</sequence>
<evidence type="ECO:0000313" key="12">
    <source>
        <dbReference type="EMBL" id="BCD69843.1"/>
    </source>
</evidence>
<dbReference type="AlphaFoldDB" id="A0A6J4CYS4"/>
<evidence type="ECO:0000256" key="5">
    <source>
        <dbReference type="ARBA" id="ARBA00022927"/>
    </source>
</evidence>
<accession>A0A6J4CYS4</accession>
<feature type="transmembrane region" description="Helical" evidence="9">
    <location>
        <begin position="159"/>
        <end position="182"/>
    </location>
</feature>
<comment type="similarity">
    <text evidence="9">Belongs to the SecD/SecF family. SecF subfamily.</text>
</comment>
<keyword evidence="4 9" id="KW-0812">Transmembrane</keyword>
<dbReference type="InterPro" id="IPR022646">
    <property type="entry name" value="SecD/SecF_CS"/>
</dbReference>
<evidence type="ECO:0000256" key="3">
    <source>
        <dbReference type="ARBA" id="ARBA00022475"/>
    </source>
</evidence>
<evidence type="ECO:0000313" key="11">
    <source>
        <dbReference type="EMBL" id="BCD45952.1"/>
    </source>
</evidence>
<feature type="transmembrane region" description="Helical" evidence="9">
    <location>
        <begin position="238"/>
        <end position="260"/>
    </location>
</feature>
<organism evidence="12 13">
    <name type="scientific">Helicobacter suis</name>
    <dbReference type="NCBI Taxonomy" id="104628"/>
    <lineage>
        <taxon>Bacteria</taxon>
        <taxon>Pseudomonadati</taxon>
        <taxon>Campylobacterota</taxon>
        <taxon>Epsilonproteobacteria</taxon>
        <taxon>Campylobacterales</taxon>
        <taxon>Helicobacteraceae</taxon>
        <taxon>Helicobacter</taxon>
    </lineage>
</organism>
<dbReference type="EMBL" id="AP023036">
    <property type="protein sequence ID" value="BCD45952.1"/>
    <property type="molecule type" value="Genomic_DNA"/>
</dbReference>
<evidence type="ECO:0000259" key="10">
    <source>
        <dbReference type="Pfam" id="PF02355"/>
    </source>
</evidence>
<dbReference type="NCBIfam" id="TIGR00966">
    <property type="entry name" value="transloc_SecF"/>
    <property type="match status" value="1"/>
</dbReference>
<dbReference type="InterPro" id="IPR005665">
    <property type="entry name" value="SecF_bac"/>
</dbReference>
<feature type="transmembrane region" description="Helical" evidence="9">
    <location>
        <begin position="20"/>
        <end position="39"/>
    </location>
</feature>
<evidence type="ECO:0000313" key="13">
    <source>
        <dbReference type="Proteomes" id="UP000317935"/>
    </source>
</evidence>